<dbReference type="PANTHER" id="PTHR42928">
    <property type="entry name" value="TRICARBOXYLATE-BINDING PROTEIN"/>
    <property type="match status" value="1"/>
</dbReference>
<dbReference type="Gene3D" id="3.40.190.150">
    <property type="entry name" value="Bordetella uptake gene, domain 1"/>
    <property type="match status" value="1"/>
</dbReference>
<dbReference type="Pfam" id="PF03401">
    <property type="entry name" value="TctC"/>
    <property type="match status" value="1"/>
</dbReference>
<dbReference type="RefSeq" id="WP_066658673.1">
    <property type="nucleotide sequence ID" value="NZ_CBCSCL010000001.1"/>
</dbReference>
<keyword evidence="2" id="KW-0732">Signal</keyword>
<reference evidence="3 4" key="1">
    <citation type="submission" date="2016-06" db="EMBL/GenBank/DDBJ databases">
        <title>Complete genome sequences of Bordetella bronchialis and Bordetella flabilis.</title>
        <authorList>
            <person name="LiPuma J.J."/>
            <person name="Spilker T."/>
        </authorList>
    </citation>
    <scope>NUCLEOTIDE SEQUENCE [LARGE SCALE GENOMIC DNA]</scope>
    <source>
        <strain evidence="3 4">AU10664</strain>
    </source>
</reference>
<dbReference type="Proteomes" id="UP000091926">
    <property type="component" value="Chromosome"/>
</dbReference>
<dbReference type="PIRSF" id="PIRSF017082">
    <property type="entry name" value="YflP"/>
    <property type="match status" value="1"/>
</dbReference>
<organism evidence="3 4">
    <name type="scientific">Bordetella flabilis</name>
    <dbReference type="NCBI Taxonomy" id="463014"/>
    <lineage>
        <taxon>Bacteria</taxon>
        <taxon>Pseudomonadati</taxon>
        <taxon>Pseudomonadota</taxon>
        <taxon>Betaproteobacteria</taxon>
        <taxon>Burkholderiales</taxon>
        <taxon>Alcaligenaceae</taxon>
        <taxon>Bordetella</taxon>
    </lineage>
</organism>
<comment type="similarity">
    <text evidence="1">Belongs to the UPF0065 (bug) family.</text>
</comment>
<dbReference type="AlphaFoldDB" id="A0A193GFE9"/>
<evidence type="ECO:0000313" key="3">
    <source>
        <dbReference type="EMBL" id="ANN78019.1"/>
    </source>
</evidence>
<gene>
    <name evidence="3" type="ORF">BAU07_13800</name>
</gene>
<dbReference type="SUPFAM" id="SSF53850">
    <property type="entry name" value="Periplasmic binding protein-like II"/>
    <property type="match status" value="1"/>
</dbReference>
<dbReference type="CDD" id="cd07012">
    <property type="entry name" value="PBP2_Bug_TTT"/>
    <property type="match status" value="1"/>
</dbReference>
<feature type="chain" id="PRO_5008258919" description="ABC transporter substrate-binding protein" evidence="2">
    <location>
        <begin position="39"/>
        <end position="335"/>
    </location>
</feature>
<name>A0A193GFE9_9BORD</name>
<keyword evidence="4" id="KW-1185">Reference proteome</keyword>
<dbReference type="Gene3D" id="3.40.190.10">
    <property type="entry name" value="Periplasmic binding protein-like II"/>
    <property type="match status" value="1"/>
</dbReference>
<proteinExistence type="inferred from homology"/>
<dbReference type="PANTHER" id="PTHR42928:SF5">
    <property type="entry name" value="BLR1237 PROTEIN"/>
    <property type="match status" value="1"/>
</dbReference>
<evidence type="ECO:0000256" key="2">
    <source>
        <dbReference type="SAM" id="SignalP"/>
    </source>
</evidence>
<evidence type="ECO:0008006" key="5">
    <source>
        <dbReference type="Google" id="ProtNLM"/>
    </source>
</evidence>
<evidence type="ECO:0000313" key="4">
    <source>
        <dbReference type="Proteomes" id="UP000091926"/>
    </source>
</evidence>
<protein>
    <recommendedName>
        <fullName evidence="5">ABC transporter substrate-binding protein</fullName>
    </recommendedName>
</protein>
<evidence type="ECO:0000256" key="1">
    <source>
        <dbReference type="ARBA" id="ARBA00006987"/>
    </source>
</evidence>
<dbReference type="STRING" id="463014.BAU07_13800"/>
<dbReference type="KEGG" id="bfz:BAU07_13800"/>
<dbReference type="EMBL" id="CP016172">
    <property type="protein sequence ID" value="ANN78019.1"/>
    <property type="molecule type" value="Genomic_DNA"/>
</dbReference>
<dbReference type="InterPro" id="IPR005064">
    <property type="entry name" value="BUG"/>
</dbReference>
<accession>A0A193GFE9</accession>
<feature type="signal peptide" evidence="2">
    <location>
        <begin position="1"/>
        <end position="38"/>
    </location>
</feature>
<sequence>MYRFEMARLRLRAVLAASLCGAAIAALTLAPASAVAQAWPQRPVTLVTPLATGSASDLALRIVVERLAGPLGQSIVVENQTGASGAIGAEKVARARPDGYTLCGCNNAILSVLPHVRKVGYDPAKQFRPVGMVAVLPTVLVVNPSLPVKNVRELVEYVKANPGKVSYATGGVGSPQHIAMAMFESGSGVKMMHVPYKGASPAAVGVAAGEAQVMFNAIGTVLPLIKAGKMRPIAVAGAQRTAILPDLPTVAESGVPGYDYASWIGIVAPAETPDAVVQQLSRELTQVLKSPDTVARLAENGIDPFIMTPQEMTKYMADDSRRMADVVKRAGMETE</sequence>
<dbReference type="InterPro" id="IPR042100">
    <property type="entry name" value="Bug_dom1"/>
</dbReference>